<keyword evidence="6" id="KW-0808">Transferase</keyword>
<organism evidence="22 23">
    <name type="scientific">Microthlaspi erraticum</name>
    <dbReference type="NCBI Taxonomy" id="1685480"/>
    <lineage>
        <taxon>Eukaryota</taxon>
        <taxon>Viridiplantae</taxon>
        <taxon>Streptophyta</taxon>
        <taxon>Embryophyta</taxon>
        <taxon>Tracheophyta</taxon>
        <taxon>Spermatophyta</taxon>
        <taxon>Magnoliopsida</taxon>
        <taxon>eudicotyledons</taxon>
        <taxon>Gunneridae</taxon>
        <taxon>Pentapetalae</taxon>
        <taxon>rosids</taxon>
        <taxon>malvids</taxon>
        <taxon>Brassicales</taxon>
        <taxon>Brassicaceae</taxon>
        <taxon>Coluteocarpeae</taxon>
        <taxon>Microthlaspi</taxon>
    </lineage>
</organism>
<evidence type="ECO:0000256" key="15">
    <source>
        <dbReference type="ARBA" id="ARBA00023170"/>
    </source>
</evidence>
<dbReference type="SMART" id="SM00220">
    <property type="entry name" value="S_TKc"/>
    <property type="match status" value="1"/>
</dbReference>
<comment type="caution">
    <text evidence="22">The sequence shown here is derived from an EMBL/GenBank/DDBJ whole genome shotgun (WGS) entry which is preliminary data.</text>
</comment>
<dbReference type="Proteomes" id="UP000467841">
    <property type="component" value="Unassembled WGS sequence"/>
</dbReference>
<feature type="compositionally biased region" description="Acidic residues" evidence="19">
    <location>
        <begin position="341"/>
        <end position="356"/>
    </location>
</feature>
<dbReference type="CDD" id="cd12087">
    <property type="entry name" value="TM_EGFR-like"/>
    <property type="match status" value="1"/>
</dbReference>
<evidence type="ECO:0000256" key="16">
    <source>
        <dbReference type="ARBA" id="ARBA00047899"/>
    </source>
</evidence>
<evidence type="ECO:0000259" key="21">
    <source>
        <dbReference type="PROSITE" id="PS50011"/>
    </source>
</evidence>
<dbReference type="SUPFAM" id="SSF56112">
    <property type="entry name" value="Protein kinase-like (PK-like)"/>
    <property type="match status" value="1"/>
</dbReference>
<feature type="domain" description="Protein kinase" evidence="21">
    <location>
        <begin position="1004"/>
        <end position="1283"/>
    </location>
</feature>
<feature type="region of interest" description="Disordered" evidence="19">
    <location>
        <begin position="1330"/>
        <end position="1355"/>
    </location>
</feature>
<feature type="transmembrane region" description="Helical" evidence="20">
    <location>
        <begin position="936"/>
        <end position="958"/>
    </location>
</feature>
<dbReference type="EMBL" id="CACVBM020001385">
    <property type="protein sequence ID" value="CAA7048408.1"/>
    <property type="molecule type" value="Genomic_DNA"/>
</dbReference>
<keyword evidence="13 20" id="KW-1133">Transmembrane helix</keyword>
<dbReference type="PANTHER" id="PTHR45631:SF184">
    <property type="entry name" value="PROTEIN KINASE DOMAIN-CONTAINING PROTEIN"/>
    <property type="match status" value="1"/>
</dbReference>
<accession>A0A6D2KLE3</accession>
<dbReference type="PROSITE" id="PS00107">
    <property type="entry name" value="PROTEIN_KINASE_ATP"/>
    <property type="match status" value="1"/>
</dbReference>
<keyword evidence="4" id="KW-0723">Serine/threonine-protein kinase</keyword>
<dbReference type="FunFam" id="1.10.510.10:FF:000783">
    <property type="entry name" value="Proline-rich receptor-like protein kinase PERK4"/>
    <property type="match status" value="1"/>
</dbReference>
<dbReference type="FunFam" id="3.30.200.20:FF:000542">
    <property type="entry name" value="Receptor-like serine/threonine-protein kinase At4g25390"/>
    <property type="match status" value="1"/>
</dbReference>
<evidence type="ECO:0000256" key="20">
    <source>
        <dbReference type="SAM" id="Phobius"/>
    </source>
</evidence>
<evidence type="ECO:0000256" key="11">
    <source>
        <dbReference type="ARBA" id="ARBA00022777"/>
    </source>
</evidence>
<keyword evidence="5" id="KW-0433">Leucine-rich repeat</keyword>
<dbReference type="InterPro" id="IPR019557">
    <property type="entry name" value="AminoTfrase-like_pln_mobile"/>
</dbReference>
<dbReference type="FunFam" id="3.80.10.10:FF:000129">
    <property type="entry name" value="Leucine-rich repeat receptor-like kinase"/>
    <property type="match status" value="1"/>
</dbReference>
<keyword evidence="9" id="KW-0677">Repeat</keyword>
<comment type="catalytic activity">
    <reaction evidence="16">
        <text>L-threonyl-[protein] + ATP = O-phospho-L-threonyl-[protein] + ADP + H(+)</text>
        <dbReference type="Rhea" id="RHEA:46608"/>
        <dbReference type="Rhea" id="RHEA-COMP:11060"/>
        <dbReference type="Rhea" id="RHEA-COMP:11605"/>
        <dbReference type="ChEBI" id="CHEBI:15378"/>
        <dbReference type="ChEBI" id="CHEBI:30013"/>
        <dbReference type="ChEBI" id="CHEBI:30616"/>
        <dbReference type="ChEBI" id="CHEBI:61977"/>
        <dbReference type="ChEBI" id="CHEBI:456216"/>
        <dbReference type="EC" id="2.7.11.1"/>
    </reaction>
</comment>
<evidence type="ECO:0000256" key="8">
    <source>
        <dbReference type="ARBA" id="ARBA00022729"/>
    </source>
</evidence>
<name>A0A6D2KLE3_9BRAS</name>
<keyword evidence="11" id="KW-0418">Kinase</keyword>
<feature type="compositionally biased region" description="Basic and acidic residues" evidence="19">
    <location>
        <begin position="368"/>
        <end position="377"/>
    </location>
</feature>
<evidence type="ECO:0000256" key="14">
    <source>
        <dbReference type="ARBA" id="ARBA00023136"/>
    </source>
</evidence>
<reference evidence="22" key="1">
    <citation type="submission" date="2020-01" db="EMBL/GenBank/DDBJ databases">
        <authorList>
            <person name="Mishra B."/>
        </authorList>
    </citation>
    <scope>NUCLEOTIDE SEQUENCE [LARGE SCALE GENOMIC DNA]</scope>
</reference>
<evidence type="ECO:0000256" key="17">
    <source>
        <dbReference type="ARBA" id="ARBA00048679"/>
    </source>
</evidence>
<dbReference type="GO" id="GO:0005886">
    <property type="term" value="C:plasma membrane"/>
    <property type="evidence" value="ECO:0007669"/>
    <property type="project" value="UniProtKB-SubCell"/>
</dbReference>
<comment type="subcellular location">
    <subcellularLocation>
        <location evidence="1">Cell membrane</location>
        <topology evidence="1">Single-pass membrane protein</topology>
    </subcellularLocation>
</comment>
<keyword evidence="14 20" id="KW-0472">Membrane</keyword>
<keyword evidence="23" id="KW-1185">Reference proteome</keyword>
<feature type="region of interest" description="Disordered" evidence="19">
    <location>
        <begin position="336"/>
        <end position="405"/>
    </location>
</feature>
<keyword evidence="10 18" id="KW-0547">Nucleotide-binding</keyword>
<keyword evidence="3" id="KW-1003">Cell membrane</keyword>
<dbReference type="GO" id="GO:0005524">
    <property type="term" value="F:ATP binding"/>
    <property type="evidence" value="ECO:0007669"/>
    <property type="project" value="UniProtKB-UniRule"/>
</dbReference>
<sequence>MDDASSQPTESSLIEEREEVMLTDKGPSLRKTHFLKPFVTSIDCSGVAELPHQCLSVSSTELNRLSSPHSFSGFWVAERHFVSWLGKMEALHGPIWKKAGIFEAIKASTYSITKNLSLILSVAEKWCPKTKSFVFPWGEATITLGFSVLGSSAFAPLEMSEMRDSVENLEKEWRRMMNMSSKGSGVTQASWISSFLGRGDDTEHEAFLVLWLSLFVFPYRPRRFVSRDVISLAVRLARGERIALAPAVLASVYRDLDLISGLGGEKCEKKVTLKSLFKLVQVWTWERFKKTRPNAREIPKGEPRIAQWDTLQQRSNLRFSFDAEDFDWRPYTKPLKKGAREEDDDDESCTDDEDDNMTVAERIRSRKKYSDAEKSRGDASMSLGERRRKFQVVDSDDDDDSRPCPKLASRVMQTASKAQKTRTVCDDVNGNTEEKESVIDAGTKESEFWLHGDGEKQRCRQVNKEEDIDERSEESKLAAKEIGLKLEERILKVNKTWPVIRLAILFLLFALPRVLSVGEDFTSLSCGSTASTRYTDKVTGIKYVSDAPYIDTGDGRQIKPIYQSKVDEKQWLQVCLVKTGDSTPFITTLELRKLNSKAYKDRRGSLHTVIRADVGSLSSNQSSRYRGDVYDRIWRPYTPDNWTSISTNRSVRINNPFWPAEMAMITASFPTDPDSPMTIRLGSEDHSPSALYLVMHFSEIQQLRKNETREFAIKYNGRLIRPPFRPPSLIAMSYYFDEEYGLNANGEYIFSLEKTKNSTLPPLLNAIEVFLVKKLPQQETGTKEVDAMLEIKLRYGLNKTNWVGDPCAPERYRWSGINCSYISNLPPEIISLNLTAHGLTGEILDSISNLTSLQSLDLSSNMLIGSVPEYITNMESLKFINLSSNKLNGSIPPRLLDKMKRGLVSLSIDGNPRLCSHASCAPKAPNKTNKHKTITIVASVVSSVILILAIAGATFVILRRKRKRSAKLVRHPSSDGINLQQSSSPENANNMFTFQDLARATSNFSSDNLIGQGGFGYVHKGTLADGTEVAVKQLKTGSRQGEGEFRVEIETISRVHHRHLISLLGSCSTGSQRFLVYEFVPNKTLEFHLHESMGPVMEWENRMKIALGSAKGLCYLHDDCNPKTIHRDVKSSNILIDHGYEAKLADFGLAKSCSDNETHVSTRVMGTCGYLAPEYAASGKLTEKSDVFSYGVVLLELLTGREPVDKTQPFSDYNDSIVDWAKPLMAKALNDGNFEGLVDPRLEDDFDVSEMTRMVACAAASVQHSAKRRPTMSQIVRVLEGSISLDDLTQGAASGDIATTSYSLDEGSDYCSTQYRQDLEKFKELAFDESQTFGSGESTTTSNNGKKPSRSSSIT</sequence>
<keyword evidence="8" id="KW-0732">Signal</keyword>
<evidence type="ECO:0000256" key="10">
    <source>
        <dbReference type="ARBA" id="ARBA00022741"/>
    </source>
</evidence>
<keyword evidence="7 20" id="KW-0812">Transmembrane</keyword>
<dbReference type="InterPro" id="IPR032675">
    <property type="entry name" value="LRR_dom_sf"/>
</dbReference>
<dbReference type="GO" id="GO:0004674">
    <property type="term" value="F:protein serine/threonine kinase activity"/>
    <property type="evidence" value="ECO:0007669"/>
    <property type="project" value="UniProtKB-KW"/>
</dbReference>
<evidence type="ECO:0000256" key="9">
    <source>
        <dbReference type="ARBA" id="ARBA00022737"/>
    </source>
</evidence>
<proteinExistence type="predicted"/>
<gene>
    <name evidence="22" type="ORF">MERR_LOCUS35643</name>
</gene>
<comment type="catalytic activity">
    <reaction evidence="17">
        <text>L-seryl-[protein] + ATP = O-phospho-L-seryl-[protein] + ADP + H(+)</text>
        <dbReference type="Rhea" id="RHEA:17989"/>
        <dbReference type="Rhea" id="RHEA-COMP:9863"/>
        <dbReference type="Rhea" id="RHEA-COMP:11604"/>
        <dbReference type="ChEBI" id="CHEBI:15378"/>
        <dbReference type="ChEBI" id="CHEBI:29999"/>
        <dbReference type="ChEBI" id="CHEBI:30616"/>
        <dbReference type="ChEBI" id="CHEBI:83421"/>
        <dbReference type="ChEBI" id="CHEBI:456216"/>
        <dbReference type="EC" id="2.7.11.1"/>
    </reaction>
</comment>
<dbReference type="PROSITE" id="PS50011">
    <property type="entry name" value="PROTEIN_KINASE_DOM"/>
    <property type="match status" value="1"/>
</dbReference>
<keyword evidence="12 18" id="KW-0067">ATP-binding</keyword>
<dbReference type="Pfam" id="PF10536">
    <property type="entry name" value="PMD"/>
    <property type="match status" value="1"/>
</dbReference>
<evidence type="ECO:0000313" key="23">
    <source>
        <dbReference type="Proteomes" id="UP000467841"/>
    </source>
</evidence>
<evidence type="ECO:0000256" key="7">
    <source>
        <dbReference type="ARBA" id="ARBA00022692"/>
    </source>
</evidence>
<dbReference type="EC" id="2.7.11.1" evidence="2"/>
<evidence type="ECO:0000256" key="2">
    <source>
        <dbReference type="ARBA" id="ARBA00012513"/>
    </source>
</evidence>
<dbReference type="Gene3D" id="1.10.510.10">
    <property type="entry name" value="Transferase(Phosphotransferase) domain 1"/>
    <property type="match status" value="1"/>
</dbReference>
<evidence type="ECO:0000256" key="6">
    <source>
        <dbReference type="ARBA" id="ARBA00022679"/>
    </source>
</evidence>
<evidence type="ECO:0000256" key="12">
    <source>
        <dbReference type="ARBA" id="ARBA00022840"/>
    </source>
</evidence>
<dbReference type="OrthoDB" id="1060858at2759"/>
<dbReference type="Pfam" id="PF00069">
    <property type="entry name" value="Pkinase"/>
    <property type="match status" value="1"/>
</dbReference>
<dbReference type="Gene3D" id="3.30.200.20">
    <property type="entry name" value="Phosphorylase Kinase, domain 1"/>
    <property type="match status" value="1"/>
</dbReference>
<protein>
    <recommendedName>
        <fullName evidence="2">non-specific serine/threonine protein kinase</fullName>
        <ecNumber evidence="2">2.7.11.1</ecNumber>
    </recommendedName>
</protein>
<evidence type="ECO:0000256" key="5">
    <source>
        <dbReference type="ARBA" id="ARBA00022614"/>
    </source>
</evidence>
<evidence type="ECO:0000256" key="13">
    <source>
        <dbReference type="ARBA" id="ARBA00022989"/>
    </source>
</evidence>
<dbReference type="SUPFAM" id="SSF52058">
    <property type="entry name" value="L domain-like"/>
    <property type="match status" value="1"/>
</dbReference>
<evidence type="ECO:0000256" key="19">
    <source>
        <dbReference type="SAM" id="MobiDB-lite"/>
    </source>
</evidence>
<evidence type="ECO:0000256" key="1">
    <source>
        <dbReference type="ARBA" id="ARBA00004162"/>
    </source>
</evidence>
<dbReference type="InterPro" id="IPR000719">
    <property type="entry name" value="Prot_kinase_dom"/>
</dbReference>
<dbReference type="InterPro" id="IPR011009">
    <property type="entry name" value="Kinase-like_dom_sf"/>
</dbReference>
<evidence type="ECO:0000256" key="4">
    <source>
        <dbReference type="ARBA" id="ARBA00022527"/>
    </source>
</evidence>
<evidence type="ECO:0000313" key="22">
    <source>
        <dbReference type="EMBL" id="CAA7048408.1"/>
    </source>
</evidence>
<evidence type="ECO:0000256" key="3">
    <source>
        <dbReference type="ARBA" id="ARBA00022475"/>
    </source>
</evidence>
<keyword evidence="15" id="KW-0675">Receptor</keyword>
<feature type="binding site" evidence="18">
    <location>
        <position position="1032"/>
    </location>
    <ligand>
        <name>ATP</name>
        <dbReference type="ChEBI" id="CHEBI:30616"/>
    </ligand>
</feature>
<dbReference type="InterPro" id="IPR024788">
    <property type="entry name" value="Malectin-like_Carb-bd_dom"/>
</dbReference>
<evidence type="ECO:0000256" key="18">
    <source>
        <dbReference type="PROSITE-ProRule" id="PRU10141"/>
    </source>
</evidence>
<dbReference type="Gene3D" id="3.80.10.10">
    <property type="entry name" value="Ribonuclease Inhibitor"/>
    <property type="match status" value="1"/>
</dbReference>
<dbReference type="InterPro" id="IPR017441">
    <property type="entry name" value="Protein_kinase_ATP_BS"/>
</dbReference>
<dbReference type="Pfam" id="PF12819">
    <property type="entry name" value="Malectin_like"/>
    <property type="match status" value="1"/>
</dbReference>
<dbReference type="PANTHER" id="PTHR45631">
    <property type="entry name" value="OS07G0107800 PROTEIN-RELATED"/>
    <property type="match status" value="1"/>
</dbReference>